<dbReference type="GO" id="GO:0019146">
    <property type="term" value="F:arabinose-5-phosphate isomerase activity"/>
    <property type="evidence" value="ECO:0007669"/>
    <property type="project" value="UniProtKB-EC"/>
</dbReference>
<dbReference type="GO" id="GO:0009103">
    <property type="term" value="P:lipopolysaccharide biosynthetic process"/>
    <property type="evidence" value="ECO:0007669"/>
    <property type="project" value="UniProtKB-KW"/>
</dbReference>
<dbReference type="InterPro" id="IPR046348">
    <property type="entry name" value="SIS_dom_sf"/>
</dbReference>
<keyword evidence="9" id="KW-0448">Lipopolysaccharide biosynthesis</keyword>
<name>A0A378BVE4_KLEPN</name>
<evidence type="ECO:0000256" key="1">
    <source>
        <dbReference type="ARBA" id="ARBA00008165"/>
    </source>
</evidence>
<organism evidence="17 18">
    <name type="scientific">Klebsiella pneumoniae</name>
    <dbReference type="NCBI Taxonomy" id="573"/>
    <lineage>
        <taxon>Bacteria</taxon>
        <taxon>Pseudomonadati</taxon>
        <taxon>Pseudomonadota</taxon>
        <taxon>Gammaproteobacteria</taxon>
        <taxon>Enterobacterales</taxon>
        <taxon>Enterobacteriaceae</taxon>
        <taxon>Klebsiella/Raoultella group</taxon>
        <taxon>Klebsiella</taxon>
        <taxon>Klebsiella pneumoniae complex</taxon>
    </lineage>
</organism>
<dbReference type="GO" id="GO:0005524">
    <property type="term" value="F:ATP binding"/>
    <property type="evidence" value="ECO:0007669"/>
    <property type="project" value="UniProtKB-KW"/>
</dbReference>
<evidence type="ECO:0000256" key="13">
    <source>
        <dbReference type="ARBA" id="ARBA00041834"/>
    </source>
</evidence>
<dbReference type="Pfam" id="PF01380">
    <property type="entry name" value="SIS"/>
    <property type="match status" value="1"/>
</dbReference>
<evidence type="ECO:0000256" key="11">
    <source>
        <dbReference type="ARBA" id="ARBA00023235"/>
    </source>
</evidence>
<evidence type="ECO:0000256" key="4">
    <source>
        <dbReference type="ARBA" id="ARBA00022723"/>
    </source>
</evidence>
<evidence type="ECO:0000259" key="16">
    <source>
        <dbReference type="PROSITE" id="PS51464"/>
    </source>
</evidence>
<evidence type="ECO:0000259" key="15">
    <source>
        <dbReference type="PROSITE" id="PS51371"/>
    </source>
</evidence>
<reference evidence="17 18" key="1">
    <citation type="submission" date="2018-06" db="EMBL/GenBank/DDBJ databases">
        <authorList>
            <consortium name="Pathogen Informatics"/>
            <person name="Doyle S."/>
        </authorList>
    </citation>
    <scope>NUCLEOTIDE SEQUENCE [LARGE SCALE GENOMIC DNA]</scope>
    <source>
        <strain evidence="17 18">NCTC5053</strain>
    </source>
</reference>
<dbReference type="InterPro" id="IPR050986">
    <property type="entry name" value="GutQ/KpsF_isomerases"/>
</dbReference>
<dbReference type="Gene3D" id="3.10.580.10">
    <property type="entry name" value="CBS-domain"/>
    <property type="match status" value="1"/>
</dbReference>
<keyword evidence="8" id="KW-0067">ATP-binding</keyword>
<evidence type="ECO:0000256" key="2">
    <source>
        <dbReference type="ARBA" id="ARBA00011881"/>
    </source>
</evidence>
<keyword evidence="6" id="KW-0547">Nucleotide-binding</keyword>
<dbReference type="EMBL" id="UGMN01000004">
    <property type="protein sequence ID" value="STV54385.1"/>
    <property type="molecule type" value="Genomic_DNA"/>
</dbReference>
<dbReference type="CDD" id="cd04604">
    <property type="entry name" value="CBS_pair_SIS_assoc"/>
    <property type="match status" value="1"/>
</dbReference>
<dbReference type="InterPro" id="IPR004800">
    <property type="entry name" value="KdsD/KpsF-type"/>
</dbReference>
<gene>
    <name evidence="17" type="primary">gutQ</name>
    <name evidence="17" type="ORF">NCTC5053_05605</name>
</gene>
<feature type="domain" description="SIS" evidence="16">
    <location>
        <begin position="34"/>
        <end position="177"/>
    </location>
</feature>
<evidence type="ECO:0000256" key="6">
    <source>
        <dbReference type="ARBA" id="ARBA00022741"/>
    </source>
</evidence>
<dbReference type="FunFam" id="3.40.50.10490:FF:000011">
    <property type="entry name" value="Arabinose 5-phosphate isomerase"/>
    <property type="match status" value="1"/>
</dbReference>
<dbReference type="GO" id="GO:0046872">
    <property type="term" value="F:metal ion binding"/>
    <property type="evidence" value="ECO:0007669"/>
    <property type="project" value="UniProtKB-KW"/>
</dbReference>
<evidence type="ECO:0000313" key="17">
    <source>
        <dbReference type="EMBL" id="STV54385.1"/>
    </source>
</evidence>
<keyword evidence="4" id="KW-0479">Metal-binding</keyword>
<evidence type="ECO:0000256" key="12">
    <source>
        <dbReference type="ARBA" id="ARBA00040018"/>
    </source>
</evidence>
<keyword evidence="5" id="KW-0677">Repeat</keyword>
<protein>
    <recommendedName>
        <fullName evidence="12">Arabinose 5-phosphate isomerase GutQ</fullName>
        <ecNumber evidence="3">5.3.1.13</ecNumber>
    </recommendedName>
    <alternativeName>
        <fullName evidence="13">Phosphosugar aldol-ketol isomerase</fullName>
    </alternativeName>
</protein>
<keyword evidence="11 17" id="KW-0413">Isomerase</keyword>
<keyword evidence="7" id="KW-0862">Zinc</keyword>
<evidence type="ECO:0000256" key="14">
    <source>
        <dbReference type="PROSITE-ProRule" id="PRU00703"/>
    </source>
</evidence>
<dbReference type="PANTHER" id="PTHR42745">
    <property type="match status" value="1"/>
</dbReference>
<dbReference type="Gene3D" id="3.40.50.10490">
    <property type="entry name" value="Glucose-6-phosphate isomerase like protein, domain 1"/>
    <property type="match status" value="1"/>
</dbReference>
<dbReference type="CDD" id="cd05014">
    <property type="entry name" value="SIS_Kpsf"/>
    <property type="match status" value="1"/>
</dbReference>
<dbReference type="PANTHER" id="PTHR42745:SF2">
    <property type="entry name" value="ARABINOSE 5-PHOSPHATE ISOMERASE GUTQ"/>
    <property type="match status" value="1"/>
</dbReference>
<keyword evidence="10 14" id="KW-0129">CBS domain</keyword>
<comment type="similarity">
    <text evidence="1">Belongs to the SIS family. GutQ/KpsF subfamily.</text>
</comment>
<evidence type="ECO:0000256" key="3">
    <source>
        <dbReference type="ARBA" id="ARBA00012545"/>
    </source>
</evidence>
<dbReference type="AlphaFoldDB" id="A0A378BVE4"/>
<dbReference type="InterPro" id="IPR046342">
    <property type="entry name" value="CBS_dom_sf"/>
</dbReference>
<dbReference type="NCBIfam" id="TIGR00393">
    <property type="entry name" value="kpsF"/>
    <property type="match status" value="1"/>
</dbReference>
<evidence type="ECO:0000256" key="9">
    <source>
        <dbReference type="ARBA" id="ARBA00022985"/>
    </source>
</evidence>
<dbReference type="SUPFAM" id="SSF53697">
    <property type="entry name" value="SIS domain"/>
    <property type="match status" value="1"/>
</dbReference>
<evidence type="ECO:0000256" key="5">
    <source>
        <dbReference type="ARBA" id="ARBA00022737"/>
    </source>
</evidence>
<evidence type="ECO:0000256" key="8">
    <source>
        <dbReference type="ARBA" id="ARBA00022840"/>
    </source>
</evidence>
<evidence type="ECO:0000256" key="7">
    <source>
        <dbReference type="ARBA" id="ARBA00022833"/>
    </source>
</evidence>
<dbReference type="PROSITE" id="PS51371">
    <property type="entry name" value="CBS"/>
    <property type="match status" value="1"/>
</dbReference>
<feature type="domain" description="CBS" evidence="15">
    <location>
        <begin position="203"/>
        <end position="261"/>
    </location>
</feature>
<comment type="subunit">
    <text evidence="2">Homotetramer.</text>
</comment>
<evidence type="ECO:0000313" key="18">
    <source>
        <dbReference type="Proteomes" id="UP000254387"/>
    </source>
</evidence>
<dbReference type="Proteomes" id="UP000254387">
    <property type="component" value="Unassembled WGS sequence"/>
</dbReference>
<dbReference type="InterPro" id="IPR001347">
    <property type="entry name" value="SIS_dom"/>
</dbReference>
<dbReference type="Pfam" id="PF00571">
    <property type="entry name" value="CBS"/>
    <property type="match status" value="1"/>
</dbReference>
<accession>A0A378BVE4</accession>
<dbReference type="InterPro" id="IPR035474">
    <property type="entry name" value="SIS_Kpsf"/>
</dbReference>
<dbReference type="PROSITE" id="PS51464">
    <property type="entry name" value="SIS"/>
    <property type="match status" value="1"/>
</dbReference>
<dbReference type="EC" id="5.3.1.13" evidence="3"/>
<dbReference type="InterPro" id="IPR000644">
    <property type="entry name" value="CBS_dom"/>
</dbReference>
<proteinExistence type="inferred from homology"/>
<evidence type="ECO:0000256" key="10">
    <source>
        <dbReference type="ARBA" id="ARBA00023122"/>
    </source>
</evidence>
<sequence>MSNFLLEAGRQTLMLELQEASRLPERLGDDFIRAAETIIHCEGKLIVSGIGKSGHIGKKLAATFASTGTPAFFVHPAEALHGDLGMLDSRDVMLFISYSGSAKELDLIVPRLEEKGIPLLAMTGKSTSPLALAAKAVLDIAVEREACPMHLAPTSSTVNTLMLGDALAMAVMQARGFNEEDFARSHPAGALGARLLNKVHHLMRRDEEVPRVNTEANVMDAMLELSRTGLGLVAVCDEANRVQGVFTDGDLRRWLVAGGTLNDGVTRAMTRNGVTLQADSRAVEAKERLMNTKSAPRRSWMRTANWSAPLTCRTFTRRGSFKPQTFRQPMQVGDVQFQRSGGRRPVALVRLQRTANGFSLKRVGRLAQIDVSRRGRRCRRLSRQHRRRHRKLEMLRLQDHFITGLGGPRPAPPPDG</sequence>
<dbReference type="NCBIfam" id="NF008581">
    <property type="entry name" value="PRK11543.1"/>
    <property type="match status" value="1"/>
</dbReference>